<evidence type="ECO:0000313" key="1">
    <source>
        <dbReference type="EMBL" id="UUL81986.1"/>
    </source>
</evidence>
<proteinExistence type="predicted"/>
<reference evidence="1" key="1">
    <citation type="submission" date="2022-07" db="EMBL/GenBank/DDBJ databases">
        <title>Sphingomonas sp. nov., a novel bacterium isolated from the north slope of the Mount Everest.</title>
        <authorList>
            <person name="Cui X."/>
            <person name="Liu Y."/>
        </authorList>
    </citation>
    <scope>NUCLEOTIDE SEQUENCE</scope>
    <source>
        <strain evidence="1">S5-59</strain>
    </source>
</reference>
<name>A0ABY5L7N0_9SPHN</name>
<evidence type="ECO:0000313" key="2">
    <source>
        <dbReference type="Proteomes" id="UP001058533"/>
    </source>
</evidence>
<dbReference type="Proteomes" id="UP001058533">
    <property type="component" value="Chromosome"/>
</dbReference>
<dbReference type="EMBL" id="CP101740">
    <property type="protein sequence ID" value="UUL81986.1"/>
    <property type="molecule type" value="Genomic_DNA"/>
</dbReference>
<dbReference type="RefSeq" id="WP_256505743.1">
    <property type="nucleotide sequence ID" value="NZ_CP101740.1"/>
</dbReference>
<sequence length="308" mass="33826">MRFALWPLLLFGSDQVPLTAAPELLRPWTKELRDRQPDDAFAVVYQVGSNRLVFVAAQHENRRDSLTFRMINAAYAITTFDTVIAEGFPTSWGPNPSRILDYVTKNPVRNGFTEGGETVPTALGARQQGAMLVGGEADDAQIERQVIEAGASGEDLLGFYTLRAIPQWIGERKIADAGDPSLAALVEKSLDSNRAALGLPADTLPRYLDWAAWYEAKNGKPIGADFVTEEVGPLSDGDYKTNRIAVLVARARDAYLHNLIISHLNKHENVLVVFGASHLMIHRPALDRVLGHPCFAGTDLREANSLCH</sequence>
<accession>A0ABY5L7N0</accession>
<keyword evidence="2" id="KW-1185">Reference proteome</keyword>
<gene>
    <name evidence="1" type="ORF">NMP03_12440</name>
</gene>
<evidence type="ECO:0008006" key="3">
    <source>
        <dbReference type="Google" id="ProtNLM"/>
    </source>
</evidence>
<protein>
    <recommendedName>
        <fullName evidence="3">TraB/GumN family protein</fullName>
    </recommendedName>
</protein>
<organism evidence="1 2">
    <name type="scientific">Sphingomonas qomolangmaensis</name>
    <dbReference type="NCBI Taxonomy" id="2918765"/>
    <lineage>
        <taxon>Bacteria</taxon>
        <taxon>Pseudomonadati</taxon>
        <taxon>Pseudomonadota</taxon>
        <taxon>Alphaproteobacteria</taxon>
        <taxon>Sphingomonadales</taxon>
        <taxon>Sphingomonadaceae</taxon>
        <taxon>Sphingomonas</taxon>
    </lineage>
</organism>